<protein>
    <submittedName>
        <fullName evidence="2">Uncharacterized protein</fullName>
    </submittedName>
</protein>
<dbReference type="RefSeq" id="WP_145285379.1">
    <property type="nucleotide sequence ID" value="NZ_CP036291.1"/>
</dbReference>
<evidence type="ECO:0000313" key="3">
    <source>
        <dbReference type="Proteomes" id="UP000317429"/>
    </source>
</evidence>
<keyword evidence="3" id="KW-1185">Reference proteome</keyword>
<sequence>MSEKKPEPLIRAEPQQKCPVCGHVSYSIGGIHPQCHSVMADRKRRELRAEEARANPPPVQASKKPGAFNGAARLRP</sequence>
<dbReference type="OrthoDB" id="289788at2"/>
<accession>A0A518DCN6</accession>
<organism evidence="2 3">
    <name type="scientific">Pirellulimonas nuda</name>
    <dbReference type="NCBI Taxonomy" id="2528009"/>
    <lineage>
        <taxon>Bacteria</taxon>
        <taxon>Pseudomonadati</taxon>
        <taxon>Planctomycetota</taxon>
        <taxon>Planctomycetia</taxon>
        <taxon>Pirellulales</taxon>
        <taxon>Lacipirellulaceae</taxon>
        <taxon>Pirellulimonas</taxon>
    </lineage>
</organism>
<gene>
    <name evidence="2" type="ORF">Pla175_26280</name>
</gene>
<evidence type="ECO:0000313" key="2">
    <source>
        <dbReference type="EMBL" id="QDU89241.1"/>
    </source>
</evidence>
<feature type="region of interest" description="Disordered" evidence="1">
    <location>
        <begin position="46"/>
        <end position="76"/>
    </location>
</feature>
<dbReference type="Proteomes" id="UP000317429">
    <property type="component" value="Chromosome"/>
</dbReference>
<proteinExistence type="predicted"/>
<dbReference type="KEGG" id="pnd:Pla175_26280"/>
<reference evidence="2 3" key="1">
    <citation type="submission" date="2019-02" db="EMBL/GenBank/DDBJ databases">
        <title>Deep-cultivation of Planctomycetes and their phenomic and genomic characterization uncovers novel biology.</title>
        <authorList>
            <person name="Wiegand S."/>
            <person name="Jogler M."/>
            <person name="Boedeker C."/>
            <person name="Pinto D."/>
            <person name="Vollmers J."/>
            <person name="Rivas-Marin E."/>
            <person name="Kohn T."/>
            <person name="Peeters S.H."/>
            <person name="Heuer A."/>
            <person name="Rast P."/>
            <person name="Oberbeckmann S."/>
            <person name="Bunk B."/>
            <person name="Jeske O."/>
            <person name="Meyerdierks A."/>
            <person name="Storesund J.E."/>
            <person name="Kallscheuer N."/>
            <person name="Luecker S."/>
            <person name="Lage O.M."/>
            <person name="Pohl T."/>
            <person name="Merkel B.J."/>
            <person name="Hornburger P."/>
            <person name="Mueller R.-W."/>
            <person name="Bruemmer F."/>
            <person name="Labrenz M."/>
            <person name="Spormann A.M."/>
            <person name="Op den Camp H."/>
            <person name="Overmann J."/>
            <person name="Amann R."/>
            <person name="Jetten M.S.M."/>
            <person name="Mascher T."/>
            <person name="Medema M.H."/>
            <person name="Devos D.P."/>
            <person name="Kaster A.-K."/>
            <person name="Ovreas L."/>
            <person name="Rohde M."/>
            <person name="Galperin M.Y."/>
            <person name="Jogler C."/>
        </authorList>
    </citation>
    <scope>NUCLEOTIDE SEQUENCE [LARGE SCALE GENOMIC DNA]</scope>
    <source>
        <strain evidence="2 3">Pla175</strain>
    </source>
</reference>
<dbReference type="AlphaFoldDB" id="A0A518DCN6"/>
<name>A0A518DCN6_9BACT</name>
<dbReference type="EMBL" id="CP036291">
    <property type="protein sequence ID" value="QDU89241.1"/>
    <property type="molecule type" value="Genomic_DNA"/>
</dbReference>
<evidence type="ECO:0000256" key="1">
    <source>
        <dbReference type="SAM" id="MobiDB-lite"/>
    </source>
</evidence>